<accession>A0ABN0Y0P0</accession>
<protein>
    <recommendedName>
        <fullName evidence="11">Chaplin domain-containing protein</fullName>
    </recommendedName>
</protein>
<feature type="compositionally biased region" description="Gly residues" evidence="8">
    <location>
        <begin position="105"/>
        <end position="114"/>
    </location>
</feature>
<evidence type="ECO:0000256" key="2">
    <source>
        <dbReference type="ARBA" id="ARBA00022512"/>
    </source>
</evidence>
<evidence type="ECO:0000256" key="1">
    <source>
        <dbReference type="ARBA" id="ARBA00004191"/>
    </source>
</evidence>
<keyword evidence="13" id="KW-1185">Reference proteome</keyword>
<evidence type="ECO:0000256" key="6">
    <source>
        <dbReference type="ARBA" id="ARBA00023087"/>
    </source>
</evidence>
<dbReference type="PROSITE" id="PS51884">
    <property type="entry name" value="CHAPLIN"/>
    <property type="match status" value="2"/>
</dbReference>
<feature type="chain" id="PRO_5047276810" description="Chaplin domain-containing protein" evidence="10">
    <location>
        <begin position="29"/>
        <end position="318"/>
    </location>
</feature>
<dbReference type="RefSeq" id="WP_301888602.1">
    <property type="nucleotide sequence ID" value="NZ_BAAABW010000039.1"/>
</dbReference>
<feature type="transmembrane region" description="Helical" evidence="9">
    <location>
        <begin position="292"/>
        <end position="310"/>
    </location>
</feature>
<keyword evidence="5" id="KW-0130">Cell adhesion</keyword>
<keyword evidence="6 7" id="KW-0034">Amyloid</keyword>
<evidence type="ECO:0000313" key="13">
    <source>
        <dbReference type="Proteomes" id="UP001500063"/>
    </source>
</evidence>
<comment type="subcellular location">
    <subcellularLocation>
        <location evidence="1">Secreted</location>
        <location evidence="1">Cell wall</location>
    </subcellularLocation>
</comment>
<organism evidence="12 13">
    <name type="scientific">Streptomyces blastmyceticus</name>
    <dbReference type="NCBI Taxonomy" id="68180"/>
    <lineage>
        <taxon>Bacteria</taxon>
        <taxon>Bacillati</taxon>
        <taxon>Actinomycetota</taxon>
        <taxon>Actinomycetes</taxon>
        <taxon>Kitasatosporales</taxon>
        <taxon>Streptomycetaceae</taxon>
        <taxon>Streptomyces</taxon>
    </lineage>
</organism>
<dbReference type="EMBL" id="BAAABW010000039">
    <property type="protein sequence ID" value="GAA0378669.1"/>
    <property type="molecule type" value="Genomic_DNA"/>
</dbReference>
<feature type="compositionally biased region" description="Gly residues" evidence="8">
    <location>
        <begin position="84"/>
        <end position="93"/>
    </location>
</feature>
<feature type="domain" description="Chaplin" evidence="11">
    <location>
        <begin position="39"/>
        <end position="79"/>
    </location>
</feature>
<name>A0ABN0Y0P0_9ACTN</name>
<evidence type="ECO:0000256" key="7">
    <source>
        <dbReference type="PROSITE-ProRule" id="PRU01232"/>
    </source>
</evidence>
<feature type="compositionally biased region" description="Basic and acidic residues" evidence="8">
    <location>
        <begin position="205"/>
        <end position="218"/>
    </location>
</feature>
<keyword evidence="4 10" id="KW-0732">Signal</keyword>
<dbReference type="Proteomes" id="UP001500063">
    <property type="component" value="Unassembled WGS sequence"/>
</dbReference>
<keyword evidence="2" id="KW-0134">Cell wall</keyword>
<keyword evidence="9" id="KW-1133">Transmembrane helix</keyword>
<feature type="domain" description="Chaplin" evidence="11">
    <location>
        <begin position="121"/>
        <end position="161"/>
    </location>
</feature>
<gene>
    <name evidence="12" type="ORF">GCM10010319_66520</name>
</gene>
<reference evidence="12 13" key="1">
    <citation type="journal article" date="2019" name="Int. J. Syst. Evol. Microbiol.">
        <title>The Global Catalogue of Microorganisms (GCM) 10K type strain sequencing project: providing services to taxonomists for standard genome sequencing and annotation.</title>
        <authorList>
            <consortium name="The Broad Institute Genomics Platform"/>
            <consortium name="The Broad Institute Genome Sequencing Center for Infectious Disease"/>
            <person name="Wu L."/>
            <person name="Ma J."/>
        </authorList>
    </citation>
    <scope>NUCLEOTIDE SEQUENCE [LARGE SCALE GENOMIC DNA]</scope>
    <source>
        <strain evidence="12 13">JCM 4565</strain>
    </source>
</reference>
<evidence type="ECO:0000259" key="11">
    <source>
        <dbReference type="PROSITE" id="PS51884"/>
    </source>
</evidence>
<keyword evidence="9" id="KW-0472">Membrane</keyword>
<evidence type="ECO:0000256" key="3">
    <source>
        <dbReference type="ARBA" id="ARBA00022525"/>
    </source>
</evidence>
<sequence length="318" mass="31261">MRHVTKKSLISVAAATGVIAMTGGIASADSGARGAAVNSPGVASGNTVQVPVHVPVNACGNTVTVIGALNPAVGNHCLNGGVGHGHQGHGGSGHGDRDHDHGKGGHNGHGGSGAQGTSVGSPGVISGNTAQVPVNVPINACGNSVNVAGVGNSASGNDCVNNGGHDHRGWDNGGEHKPPHEPGKPGEHQPPCDDDHGHKPPAGHHPGDHHPGDHKPPADHTPGSHKPDEHGPAQHPGGHKPTDVHPAHLTPAGHHTPATAVKPVRKEAGVLDVAAAPVTKAAQLAHTGAGQLGMAGAASAGLLLGGAVLYRRARSAQN</sequence>
<keyword evidence="9" id="KW-0812">Transmembrane</keyword>
<dbReference type="InterPro" id="IPR005528">
    <property type="entry name" value="ChpA-H"/>
</dbReference>
<feature type="compositionally biased region" description="Basic and acidic residues" evidence="8">
    <location>
        <begin position="164"/>
        <end position="198"/>
    </location>
</feature>
<feature type="region of interest" description="Disordered" evidence="8">
    <location>
        <begin position="84"/>
        <end position="128"/>
    </location>
</feature>
<evidence type="ECO:0000256" key="10">
    <source>
        <dbReference type="SAM" id="SignalP"/>
    </source>
</evidence>
<evidence type="ECO:0000256" key="4">
    <source>
        <dbReference type="ARBA" id="ARBA00022729"/>
    </source>
</evidence>
<evidence type="ECO:0000256" key="5">
    <source>
        <dbReference type="ARBA" id="ARBA00022889"/>
    </source>
</evidence>
<comment type="caution">
    <text evidence="12">The sequence shown here is derived from an EMBL/GenBank/DDBJ whole genome shotgun (WGS) entry which is preliminary data.</text>
</comment>
<dbReference type="Pfam" id="PF03777">
    <property type="entry name" value="ChpA-C"/>
    <property type="match status" value="2"/>
</dbReference>
<feature type="region of interest" description="Disordered" evidence="8">
    <location>
        <begin position="158"/>
        <end position="260"/>
    </location>
</feature>
<keyword evidence="3" id="KW-0964">Secreted</keyword>
<evidence type="ECO:0000256" key="8">
    <source>
        <dbReference type="SAM" id="MobiDB-lite"/>
    </source>
</evidence>
<proteinExistence type="predicted"/>
<evidence type="ECO:0000313" key="12">
    <source>
        <dbReference type="EMBL" id="GAA0378669.1"/>
    </source>
</evidence>
<feature type="compositionally biased region" description="Basic and acidic residues" evidence="8">
    <location>
        <begin position="94"/>
        <end position="103"/>
    </location>
</feature>
<evidence type="ECO:0000256" key="9">
    <source>
        <dbReference type="SAM" id="Phobius"/>
    </source>
</evidence>
<feature type="signal peptide" evidence="10">
    <location>
        <begin position="1"/>
        <end position="28"/>
    </location>
</feature>